<organism evidence="2 3">
    <name type="scientific">Candidatus Zambryskibacteria bacterium RIFCSPHIGHO2_02_38_10.5</name>
    <dbReference type="NCBI Taxonomy" id="1802742"/>
    <lineage>
        <taxon>Bacteria</taxon>
        <taxon>Candidatus Zambryskiibacteriota</taxon>
    </lineage>
</organism>
<feature type="transmembrane region" description="Helical" evidence="1">
    <location>
        <begin position="82"/>
        <end position="105"/>
    </location>
</feature>
<gene>
    <name evidence="2" type="ORF">A2W58_00680</name>
</gene>
<name>A0A1G2T9I4_9BACT</name>
<proteinExistence type="predicted"/>
<reference evidence="2 3" key="1">
    <citation type="journal article" date="2016" name="Nat. Commun.">
        <title>Thousands of microbial genomes shed light on interconnected biogeochemical processes in an aquifer system.</title>
        <authorList>
            <person name="Anantharaman K."/>
            <person name="Brown C.T."/>
            <person name="Hug L.A."/>
            <person name="Sharon I."/>
            <person name="Castelle C.J."/>
            <person name="Probst A.J."/>
            <person name="Thomas B.C."/>
            <person name="Singh A."/>
            <person name="Wilkins M.J."/>
            <person name="Karaoz U."/>
            <person name="Brodie E.L."/>
            <person name="Williams K.H."/>
            <person name="Hubbard S.S."/>
            <person name="Banfield J.F."/>
        </authorList>
    </citation>
    <scope>NUCLEOTIDE SEQUENCE [LARGE SCALE GENOMIC DNA]</scope>
</reference>
<sequence length="648" mass="71349">MLHKRYVEKEFKIYIKFMNFEKSSIERLKRTLYSRDEKVVPKEKRSHVEGEEPQVPPNWGEKPSFDMPLQIPAPNNSFFNKFLVGSLVFFGLSLSVALFIFFGGFNTISSNNVDVEIVAPTSVSSGEELLTSVSVVNGNQTDLEEVILFINYPEGAQQIDVTGKKLSRQKIELGTVGKGQFKEHTFRAVLFGEKDAVKSFVFRVEYKVKGSNATFSKEKTYDIFIGSSPIFLNVKYPAEINSGEKLSLFIEITSNSIVPIKNMLIKVEYPYGFTYKDSNIEPFRDNSIWNMGDLKNGDKKTLVISGTLVGQNMEDRSFRILAGMQTTDASKDFDTALATAEATVGIRKSFFDLRLHSSNGEVLTTAQSVPMAIQWQNTLPDKITNAHITVTMSGNVFDRASVLAGEGLYSSLDSTIVWDKNTTDSLKDISPGEESQVLFSFAPFSNPTQVRSIKNPYLEARVVMTGERSGTETATISSSANITIKISSALSIISQSHRDSGPFGNTGPIPPRADKESTYTVTWVLSNTVNDLKAVIVSATLPPSVVWKEEHSPAGEKIIYNPDTRVISWNAGNVSSGVGFAYAPRMVSFKVGITPNITEVGVVPKLLSETSAIATDTYAEIPLTASAQPVTTHYSDTSFRSGNDIVVK</sequence>
<keyword evidence="1" id="KW-0812">Transmembrane</keyword>
<evidence type="ECO:0008006" key="4">
    <source>
        <dbReference type="Google" id="ProtNLM"/>
    </source>
</evidence>
<evidence type="ECO:0000313" key="2">
    <source>
        <dbReference type="EMBL" id="OHA93718.1"/>
    </source>
</evidence>
<comment type="caution">
    <text evidence="2">The sequence shown here is derived from an EMBL/GenBank/DDBJ whole genome shotgun (WGS) entry which is preliminary data.</text>
</comment>
<keyword evidence="1" id="KW-1133">Transmembrane helix</keyword>
<evidence type="ECO:0000313" key="3">
    <source>
        <dbReference type="Proteomes" id="UP000179264"/>
    </source>
</evidence>
<dbReference type="EMBL" id="MHVL01000013">
    <property type="protein sequence ID" value="OHA93718.1"/>
    <property type="molecule type" value="Genomic_DNA"/>
</dbReference>
<keyword evidence="1" id="KW-0472">Membrane</keyword>
<dbReference type="Proteomes" id="UP000179264">
    <property type="component" value="Unassembled WGS sequence"/>
</dbReference>
<dbReference type="AlphaFoldDB" id="A0A1G2T9I4"/>
<evidence type="ECO:0000256" key="1">
    <source>
        <dbReference type="SAM" id="Phobius"/>
    </source>
</evidence>
<protein>
    <recommendedName>
        <fullName evidence="4">DUF11 domain-containing protein</fullName>
    </recommendedName>
</protein>
<accession>A0A1G2T9I4</accession>